<organism evidence="2 3">
    <name type="scientific">Cricetulus griseus</name>
    <name type="common">Chinese hamster</name>
    <name type="synonym">Cricetulus barabensis griseus</name>
    <dbReference type="NCBI Taxonomy" id="10029"/>
    <lineage>
        <taxon>Eukaryota</taxon>
        <taxon>Metazoa</taxon>
        <taxon>Chordata</taxon>
        <taxon>Craniata</taxon>
        <taxon>Vertebrata</taxon>
        <taxon>Euteleostomi</taxon>
        <taxon>Mammalia</taxon>
        <taxon>Eutheria</taxon>
        <taxon>Euarchontoglires</taxon>
        <taxon>Glires</taxon>
        <taxon>Rodentia</taxon>
        <taxon>Myomorpha</taxon>
        <taxon>Muroidea</taxon>
        <taxon>Cricetidae</taxon>
        <taxon>Cricetinae</taxon>
        <taxon>Cricetulus</taxon>
    </lineage>
</organism>
<feature type="region of interest" description="Disordered" evidence="1">
    <location>
        <begin position="1854"/>
        <end position="1909"/>
    </location>
</feature>
<dbReference type="SUPFAM" id="SSF48371">
    <property type="entry name" value="ARM repeat"/>
    <property type="match status" value="1"/>
</dbReference>
<feature type="region of interest" description="Disordered" evidence="1">
    <location>
        <begin position="1526"/>
        <end position="1568"/>
    </location>
</feature>
<name>A0A8C2MIC0_CRIGR</name>
<feature type="compositionally biased region" description="Basic and acidic residues" evidence="1">
    <location>
        <begin position="1854"/>
        <end position="1863"/>
    </location>
</feature>
<accession>A0A8C2MIC0</accession>
<dbReference type="InterPro" id="IPR024855">
    <property type="entry name" value="UNC79"/>
</dbReference>
<reference evidence="2" key="2">
    <citation type="submission" date="2025-09" db="UniProtKB">
        <authorList>
            <consortium name="Ensembl"/>
        </authorList>
    </citation>
    <scope>IDENTIFICATION</scope>
</reference>
<dbReference type="Pfam" id="PF14776">
    <property type="entry name" value="UNC-79"/>
    <property type="match status" value="1"/>
</dbReference>
<evidence type="ECO:0000313" key="3">
    <source>
        <dbReference type="Proteomes" id="UP000694386"/>
    </source>
</evidence>
<sequence>ASKIRYLQEYHNRVLHNIYPVPSGTDIANTLKYFSQTLLSILSRTGKKENQDASNLTVPMTMCLFPVPFPLTPSLRPQVSSINPTVTRSLLYSVLRDAPSERGPQSRDAQLSDYPSLDYQGLYVTLVTLLDLVPLLQHGQHDLGQSIFYTTTCLLPFLSDDVLSTLPYTMISTLATFPPFLHKDIIEYLSTSFLPMAILGSSRRESVPAHVNLSASAMLMIAMQYTSNPVYHCQLLECLMKYKQEVWKDLLYVIAYGPSQVKPPAVQMLFHYWPNLKPPGAISEYRGLQYTAWNPIHCQHIECHNAINKPAVKMCIDPSLSVALGDKPPPLYLCEECSQRIAGDHSEWLIDVLLPQAEISAICQKKNCSSHVRRAVVTCFSAGCCGRHGNRPVRYCKRCHSNHHSNEVGATAETHLYQTSPPPINTRECGAEELVCAVEAVISLLKEAEFHAEQREHELNRRRQLGLSSSHHSLDNADFDNKDDDKHDQRLLSQFGIWFLVSLCTPSENTPTESLARLVAMVFQWFHSTAYMMDDEVGSLVEKLKPQFVTKWLKTVCDVRFDVMVMCLLPKPMEFARVGGYWDKSCSTVTQLKEGLNRILCLIPYNVISQSVWECIMPEWLEAIRTEVPDNQLKEFREVLSKMFDIELCPLPFSMEEMFGFISCRFTGYPSTVQEQALLWLHVLSELDITVPLQLLISMFSDGVNSVKELANQRKSRTNELSGNNAARRVSVTSDPGRRGQHNVLSPFHSPFQSPFRSPMRSPFRSPFKNFGHPGGRTIDFDCEDDDMNLNCFILMFDLLLKQMELQDDGITMGLEHSLSKDIISIINNVFQAPWGGSHSCQKDKKAKECNLCQSSILCYQLACELLERLAPKDESRLVEPTDSLEDSLLSSRPEFIIGPEGEEEENPASKHGENPGTRTAPSEHAAIKNDTERKFCYQQLPVTLRLIYTIFQEMAKFEEPDILFNMLNCLKILCLHGECLYTARKDHPQFLAYIQDHMLIASLWRVVKSEFSQLSSLAVPLLLHALSLPHGADIFWTIINSNFNSKDWKTRFEAVEKVAVICRFLDIHSVTKNHLLKYSLAHAFCCFLTAVEDVNPAVATRAGLLLDTIKRPALQGLCLCLDFQFDTVVKDRPTILSKLLLLHFLKQDIPALSWEFFVNRFETLSLEAQLHLDCNKEFPFPTTITAVRTNVANLSDAALWKIKRARFARNRQKSVRSLRDSVKGPAESKRALSLPETLTSKIRQQSPENDNTIKDLLPEDAGIDHQTVHQLITVLMKFMAKDESSAESDISSAKAFNTVKRHLYVLLGYDQQEGCFMIAPQKMRLSTCFNAFIAGIAQVMDYNINLGKHLLPLVVQVLKYCSCPQLRHYFQQPPRCSLWSLKPHIRQMWLKALLVILYKYPYRDCDVSKILLHLIHITVNTLNAQYHSCKPHATAGPLYSDNSNISRYSEKEKGEIELAEYRETGALQDSVLHCVREESIQKKKLRSLKQKSLDIGNADSLLFTLDEHRRKSCIDRCDIDKPPAQAAHISQRQNDHHGRSRQNSATRPDNAEIPKNPVTEGFQETRRPVIPEVRLNCMETFEVRVDSPGKPAPKEDLDLIDLSSDSTSGPEKHSILSTSDSDSLVFEPLPPLRIVESDEEDEMMNQGNDGPLGKNAASSPSIPSQPSVLSLSTTPLVQVSVEDCSKDFSSKDSGNHQSTSNDDSTITALDDLTDSEELSKSEEPREFASGSPLTLKQKRDLLQKSSAVPEMSVDYNPDLSPTEEKAGQTPTSGAKTVLLKLPEDAENPIEGEKPNASAESDTEQNPERKVEEDGAEESEFKIQIVPRQRKQRKIAVSAIQREYLDISFNIVDKLGDHKDPDPSAKGLSTLEMPRESSSAPTLEAGAPETGSHSSISKQVQPGKRQCNVPMCLNPDSDGQPLRTRGATKSSLLSAPSIASMFVPAPEEFTDEQPTVMTDKCHDCGAILEEYDEETLGLAIVVLSTFIHLSPDLAAPLLLDIMQSVGRLASSTTFSNQAESMMVPGNAAGVAKQFLRCIFHQLAPNGIFPQLFQSAIKDGTFLRTLATSLMDFNELSSIAALSQLLEGLNNKKNLPAGGAMIRCLENIATFMEALPMDSPSSLWATISNQFQTFFAKLPCVLPLKCSLDSSLRIMICLLKIPSTNATRSLLEPFSKLLSFVIQNAVFTLAYLVELCGLCYRAFTKQDYKLVMTFICADAGTKLAESTILSKQMIASVPGCGTAAMECIRQYVSEVLDFMADMHTLTKLKSHMKTCSQPLHEDTFGGHLKVGLAQIAAMEISRGNHRDNKAVVRYLPWLYHPPSAMQQGPKEFIECVSHIRLLSWLLLGSLTHNAVCPNASSPCLPIPLDAGSHIADHLIVILIGFPEQSKTCVLHMCSLFHAFIFAQLWTVYCEQSAVATNVQNQNEFSFTAILTALEFWSRVTPSILQLMAHNKVMVEMVCLHVISLMEALQECNSTIFVKLIPMWLPMIQSNTKHLSAGLQLRLQAIQNHVNHHSLRTLPGSGQSSASLAALRKWLQCTQFKMAQVEIQSSEAASQFYPL</sequence>
<feature type="compositionally biased region" description="Polar residues" evidence="1">
    <location>
        <begin position="1696"/>
        <end position="1708"/>
    </location>
</feature>
<evidence type="ECO:0000256" key="1">
    <source>
        <dbReference type="SAM" id="MobiDB-lite"/>
    </source>
</evidence>
<proteinExistence type="predicted"/>
<dbReference type="PANTHER" id="PTHR21696">
    <property type="entry name" value="PROTEIN UNC-79 HOMOLOG"/>
    <property type="match status" value="1"/>
</dbReference>
<feature type="region of interest" description="Disordered" evidence="1">
    <location>
        <begin position="1687"/>
        <end position="1824"/>
    </location>
</feature>
<feature type="compositionally biased region" description="Low complexity" evidence="1">
    <location>
        <begin position="1659"/>
        <end position="1672"/>
    </location>
</feature>
<gene>
    <name evidence="2" type="primary">Unc79</name>
</gene>
<reference evidence="2" key="1">
    <citation type="submission" date="2025-08" db="UniProtKB">
        <authorList>
            <consortium name="Ensembl"/>
        </authorList>
    </citation>
    <scope>IDENTIFICATION</scope>
</reference>
<dbReference type="InterPro" id="IPR016024">
    <property type="entry name" value="ARM-type_fold"/>
</dbReference>
<protein>
    <submittedName>
        <fullName evidence="2">Unc-79 homolog</fullName>
    </submittedName>
</protein>
<feature type="compositionally biased region" description="Basic and acidic residues" evidence="1">
    <location>
        <begin position="1586"/>
        <end position="1598"/>
    </location>
</feature>
<dbReference type="PANTHER" id="PTHR21696:SF2">
    <property type="entry name" value="PROTEIN UNC-79 HOMOLOG"/>
    <property type="match status" value="1"/>
</dbReference>
<dbReference type="Ensembl" id="ENSCGRT00001021893.1">
    <property type="protein sequence ID" value="ENSCGRP00001017649.1"/>
    <property type="gene ID" value="ENSCGRG00001017548.1"/>
</dbReference>
<evidence type="ECO:0000313" key="2">
    <source>
        <dbReference type="Ensembl" id="ENSCGRP00001017649.1"/>
    </source>
</evidence>
<feature type="compositionally biased region" description="Basic and acidic residues" evidence="1">
    <location>
        <begin position="1718"/>
        <end position="1727"/>
    </location>
</feature>
<feature type="compositionally biased region" description="Polar residues" evidence="1">
    <location>
        <begin position="1891"/>
        <end position="1900"/>
    </location>
</feature>
<feature type="region of interest" description="Disordered" evidence="1">
    <location>
        <begin position="899"/>
        <end position="924"/>
    </location>
</feature>
<dbReference type="Proteomes" id="UP000694386">
    <property type="component" value="Unplaced"/>
</dbReference>
<feature type="region of interest" description="Disordered" evidence="1">
    <location>
        <begin position="1586"/>
        <end position="1672"/>
    </location>
</feature>